<protein>
    <recommendedName>
        <fullName evidence="4">Lipoprotein</fullName>
    </recommendedName>
</protein>
<keyword evidence="3" id="KW-1185">Reference proteome</keyword>
<dbReference type="Proteomes" id="UP000563524">
    <property type="component" value="Unassembled WGS sequence"/>
</dbReference>
<dbReference type="PROSITE" id="PS51257">
    <property type="entry name" value="PROKAR_LIPOPROTEIN"/>
    <property type="match status" value="1"/>
</dbReference>
<evidence type="ECO:0000256" key="1">
    <source>
        <dbReference type="SAM" id="SignalP"/>
    </source>
</evidence>
<evidence type="ECO:0000313" key="2">
    <source>
        <dbReference type="EMBL" id="MBB4658582.1"/>
    </source>
</evidence>
<keyword evidence="1" id="KW-0732">Signal</keyword>
<dbReference type="RefSeq" id="WP_183816532.1">
    <property type="nucleotide sequence ID" value="NZ_JACHOB010000001.1"/>
</dbReference>
<dbReference type="EMBL" id="JACHOB010000001">
    <property type="protein sequence ID" value="MBB4658582.1"/>
    <property type="molecule type" value="Genomic_DNA"/>
</dbReference>
<comment type="caution">
    <text evidence="2">The sequence shown here is derived from an EMBL/GenBank/DDBJ whole genome shotgun (WGS) entry which is preliminary data.</text>
</comment>
<feature type="signal peptide" evidence="1">
    <location>
        <begin position="1"/>
        <end position="21"/>
    </location>
</feature>
<name>A0A840I2R0_9PROT</name>
<evidence type="ECO:0000313" key="3">
    <source>
        <dbReference type="Proteomes" id="UP000563524"/>
    </source>
</evidence>
<organism evidence="2 3">
    <name type="scientific">Parvularcula dongshanensis</name>
    <dbReference type="NCBI Taxonomy" id="1173995"/>
    <lineage>
        <taxon>Bacteria</taxon>
        <taxon>Pseudomonadati</taxon>
        <taxon>Pseudomonadota</taxon>
        <taxon>Alphaproteobacteria</taxon>
        <taxon>Parvularculales</taxon>
        <taxon>Parvularculaceae</taxon>
        <taxon>Parvularcula</taxon>
    </lineage>
</organism>
<dbReference type="AlphaFoldDB" id="A0A840I2R0"/>
<gene>
    <name evidence="2" type="ORF">GGQ59_001082</name>
</gene>
<reference evidence="2 3" key="1">
    <citation type="submission" date="2020-08" db="EMBL/GenBank/DDBJ databases">
        <title>Genomic Encyclopedia of Type Strains, Phase IV (KMG-IV): sequencing the most valuable type-strain genomes for metagenomic binning, comparative biology and taxonomic classification.</title>
        <authorList>
            <person name="Goeker M."/>
        </authorList>
    </citation>
    <scope>NUCLEOTIDE SEQUENCE [LARGE SCALE GENOMIC DNA]</scope>
    <source>
        <strain evidence="2 3">DSM 102850</strain>
    </source>
</reference>
<sequence length="374" mass="40143">MGFGTRRVLAAGLALTASACASSTVRPPAPVAIDTLTYSNAISQARQEQLLLNIVRLRYDDPVTFVDVERMTTQDRTSYRGGLSSAIPLDGNPLNEVLSGNIGGDTSSQPTVVYNALRGKDFAQQLLQPLPPASIFLLSQSGWSVERLLLCCVARIGNVDNARVSTGPSSEVLPNNVRFRQLASLMRTLQDSDRLLAQVIDAEEAGGDPRVILKWDRGVREGQALAEFLTKNWAADVVPMSGNRYMAEITTRGNMLGDFAVRGRSLLGVMSALSKTVAVPVEHESLVGTSARADLSSHCTAPPPWDEVTGGYFAVMSSKTKPDTAAVAVPYRGYWFYVDDRCHAAKSTLTLVDHLYALQAGISNGATTLLLLGG</sequence>
<accession>A0A840I2R0</accession>
<feature type="chain" id="PRO_5032829122" description="Lipoprotein" evidence="1">
    <location>
        <begin position="22"/>
        <end position="374"/>
    </location>
</feature>
<evidence type="ECO:0008006" key="4">
    <source>
        <dbReference type="Google" id="ProtNLM"/>
    </source>
</evidence>
<proteinExistence type="predicted"/>